<evidence type="ECO:0000256" key="15">
    <source>
        <dbReference type="HAMAP-Rule" id="MF_01113"/>
    </source>
</evidence>
<comment type="cofactor">
    <cofactor evidence="15">
        <name>Mg(2+)</name>
        <dbReference type="ChEBI" id="CHEBI:18420"/>
    </cofactor>
    <text evidence="15">Binds 2 magnesium ions per subunit.</text>
</comment>
<dbReference type="InterPro" id="IPR043128">
    <property type="entry name" value="Rev_trsase/Diguanyl_cyclase"/>
</dbReference>
<comment type="caution">
    <text evidence="17">The sequence shown here is derived from an EMBL/GenBank/DDBJ whole genome shotgun (WGS) entry which is preliminary data.</text>
</comment>
<dbReference type="EMBL" id="BAABYW010000001">
    <property type="protein sequence ID" value="GAA6406049.1"/>
    <property type="molecule type" value="Genomic_DNA"/>
</dbReference>
<comment type="catalytic activity">
    <reaction evidence="14 15">
        <text>DNA(n) + a 2'-deoxyribonucleoside 5'-triphosphate = DNA(n+1) + diphosphate</text>
        <dbReference type="Rhea" id="RHEA:22508"/>
        <dbReference type="Rhea" id="RHEA-COMP:17339"/>
        <dbReference type="Rhea" id="RHEA-COMP:17340"/>
        <dbReference type="ChEBI" id="CHEBI:33019"/>
        <dbReference type="ChEBI" id="CHEBI:61560"/>
        <dbReference type="ChEBI" id="CHEBI:173112"/>
        <dbReference type="EC" id="2.7.7.7"/>
    </reaction>
</comment>
<dbReference type="PROSITE" id="PS50173">
    <property type="entry name" value="UMUC"/>
    <property type="match status" value="1"/>
</dbReference>
<keyword evidence="9 15" id="KW-0227">DNA damage</keyword>
<evidence type="ECO:0000256" key="2">
    <source>
        <dbReference type="ARBA" id="ARBA00010945"/>
    </source>
</evidence>
<dbReference type="HAMAP" id="MF_01113">
    <property type="entry name" value="DNApol_IV"/>
    <property type="match status" value="1"/>
</dbReference>
<keyword evidence="5 15" id="KW-0808">Transferase</keyword>
<evidence type="ECO:0000313" key="18">
    <source>
        <dbReference type="Proteomes" id="UP001600943"/>
    </source>
</evidence>
<dbReference type="PANTHER" id="PTHR11076:SF33">
    <property type="entry name" value="DNA POLYMERASE KAPPA"/>
    <property type="match status" value="1"/>
</dbReference>
<keyword evidence="7 15" id="KW-0235">DNA replication</keyword>
<evidence type="ECO:0000256" key="3">
    <source>
        <dbReference type="ARBA" id="ARBA00022457"/>
    </source>
</evidence>
<dbReference type="Gene3D" id="3.30.70.270">
    <property type="match status" value="1"/>
</dbReference>
<dbReference type="PANTHER" id="PTHR11076">
    <property type="entry name" value="DNA REPAIR POLYMERASE UMUC / TRANSFERASE FAMILY MEMBER"/>
    <property type="match status" value="1"/>
</dbReference>
<proteinExistence type="inferred from homology"/>
<comment type="subunit">
    <text evidence="15">Monomer.</text>
</comment>
<dbReference type="InterPro" id="IPR043502">
    <property type="entry name" value="DNA/RNA_pol_sf"/>
</dbReference>
<evidence type="ECO:0000256" key="10">
    <source>
        <dbReference type="ARBA" id="ARBA00022842"/>
    </source>
</evidence>
<dbReference type="Pfam" id="PF11799">
    <property type="entry name" value="IMS_C"/>
    <property type="match status" value="1"/>
</dbReference>
<comment type="subcellular location">
    <subcellularLocation>
        <location evidence="1 15">Cytoplasm</location>
    </subcellularLocation>
</comment>
<organism evidence="17 18">
    <name type="scientific">Blautia hominis</name>
    <dbReference type="NCBI Taxonomy" id="2025493"/>
    <lineage>
        <taxon>Bacteria</taxon>
        <taxon>Bacillati</taxon>
        <taxon>Bacillota</taxon>
        <taxon>Clostridia</taxon>
        <taxon>Lachnospirales</taxon>
        <taxon>Lachnospiraceae</taxon>
        <taxon>Blautia</taxon>
    </lineage>
</organism>
<evidence type="ECO:0000256" key="8">
    <source>
        <dbReference type="ARBA" id="ARBA00022723"/>
    </source>
</evidence>
<sequence>MDHVILHSDMNNFYASVESLYNPAFREKPMAVVGDPKSRHGIVLAKNYHAKQYGIQTGDPIWMAKQKCPDIIFSEPHYDRYIHFSQMAREIYEEYTDQVESFGLDECWLDVTGVQDLFGSGKQIADTIRERVKFELGLTASVGVSYNKIFAKLGSDLHKPDATTVIGRDFREKIWYLPADMLLYVGRATYEKLRSRGIKTIGDLAQTDPSYLEQLLGKNGLMLWAFANGLDTLPVSPTGTRRILKTIGNSTTAPRDLITEDDIKITLYILAESVAERMRREQFCCKGVQIMIRDNQLTSFERQGRLQSPTCTSQDIFYKAHELFNRNKPENPVRSLGVRAIQLITREYQQLSFLEESVKRQKQEDLERAVDNIRSRFGHFSVQRGIMLLDPILSRLDPVAEHTIYPEAFLKSKT</sequence>
<evidence type="ECO:0000256" key="4">
    <source>
        <dbReference type="ARBA" id="ARBA00022490"/>
    </source>
</evidence>
<dbReference type="InterPro" id="IPR053848">
    <property type="entry name" value="IMS_HHH_1"/>
</dbReference>
<dbReference type="InterPro" id="IPR050116">
    <property type="entry name" value="DNA_polymerase-Y"/>
</dbReference>
<dbReference type="Gene3D" id="1.10.150.20">
    <property type="entry name" value="5' to 3' exonuclease, C-terminal subdomain"/>
    <property type="match status" value="1"/>
</dbReference>
<evidence type="ECO:0000259" key="16">
    <source>
        <dbReference type="PROSITE" id="PS50173"/>
    </source>
</evidence>
<dbReference type="InterPro" id="IPR017961">
    <property type="entry name" value="DNA_pol_Y-fam_little_finger"/>
</dbReference>
<evidence type="ECO:0000256" key="7">
    <source>
        <dbReference type="ARBA" id="ARBA00022705"/>
    </source>
</evidence>
<keyword evidence="3 15" id="KW-0515">Mutator protein</keyword>
<evidence type="ECO:0000256" key="13">
    <source>
        <dbReference type="ARBA" id="ARBA00023204"/>
    </source>
</evidence>
<feature type="active site" evidence="15">
    <location>
        <position position="106"/>
    </location>
</feature>
<dbReference type="SUPFAM" id="SSF56672">
    <property type="entry name" value="DNA/RNA polymerases"/>
    <property type="match status" value="1"/>
</dbReference>
<dbReference type="InterPro" id="IPR036775">
    <property type="entry name" value="DNA_pol_Y-fam_lit_finger_sf"/>
</dbReference>
<keyword evidence="18" id="KW-1185">Reference proteome</keyword>
<feature type="binding site" evidence="15">
    <location>
        <position position="9"/>
    </location>
    <ligand>
        <name>Mg(2+)</name>
        <dbReference type="ChEBI" id="CHEBI:18420"/>
    </ligand>
</feature>
<keyword evidence="12 15" id="KW-0238">DNA-binding</keyword>
<evidence type="ECO:0000256" key="14">
    <source>
        <dbReference type="ARBA" id="ARBA00049244"/>
    </source>
</evidence>
<dbReference type="Pfam" id="PF21999">
    <property type="entry name" value="IMS_HHH_1"/>
    <property type="match status" value="1"/>
</dbReference>
<comment type="function">
    <text evidence="15">Poorly processive, error-prone DNA polymerase involved in untargeted mutagenesis. Copies undamaged DNA at stalled replication forks, which arise in vivo from mismatched or misaligned primer ends. These misaligned primers can be extended by PolIV. Exhibits no 3'-5' exonuclease (proofreading) activity. May be involved in translesional synthesis, in conjunction with the beta clamp from PolIII.</text>
</comment>
<feature type="site" description="Substrate discrimination" evidence="15">
    <location>
        <position position="14"/>
    </location>
</feature>
<dbReference type="Pfam" id="PF00817">
    <property type="entry name" value="IMS"/>
    <property type="match status" value="1"/>
</dbReference>
<dbReference type="NCBIfam" id="NF002677">
    <property type="entry name" value="PRK02406.1"/>
    <property type="match status" value="1"/>
</dbReference>
<keyword evidence="6 15" id="KW-0548">Nucleotidyltransferase</keyword>
<protein>
    <recommendedName>
        <fullName evidence="15">DNA polymerase IV</fullName>
        <shortName evidence="15">Pol IV</shortName>
        <ecNumber evidence="15">2.7.7.7</ecNumber>
    </recommendedName>
</protein>
<feature type="domain" description="UmuC" evidence="16">
    <location>
        <begin position="5"/>
        <end position="160"/>
    </location>
</feature>
<evidence type="ECO:0000256" key="5">
    <source>
        <dbReference type="ARBA" id="ARBA00022679"/>
    </source>
</evidence>
<evidence type="ECO:0000256" key="1">
    <source>
        <dbReference type="ARBA" id="ARBA00004496"/>
    </source>
</evidence>
<dbReference type="Proteomes" id="UP001600943">
    <property type="component" value="Unassembled WGS sequence"/>
</dbReference>
<dbReference type="Gene3D" id="3.40.1170.60">
    <property type="match status" value="1"/>
</dbReference>
<dbReference type="Gene3D" id="3.30.1490.100">
    <property type="entry name" value="DNA polymerase, Y-family, little finger domain"/>
    <property type="match status" value="1"/>
</dbReference>
<keyword evidence="13 15" id="KW-0234">DNA repair</keyword>
<comment type="similarity">
    <text evidence="2 15">Belongs to the DNA polymerase type-Y family.</text>
</comment>
<dbReference type="InterPro" id="IPR022880">
    <property type="entry name" value="DNApol_IV"/>
</dbReference>
<keyword evidence="10 15" id="KW-0460">Magnesium</keyword>
<feature type="binding site" evidence="15">
    <location>
        <position position="105"/>
    </location>
    <ligand>
        <name>Mg(2+)</name>
        <dbReference type="ChEBI" id="CHEBI:18420"/>
    </ligand>
</feature>
<dbReference type="CDD" id="cd03586">
    <property type="entry name" value="PolY_Pol_IV_kappa"/>
    <property type="match status" value="1"/>
</dbReference>
<keyword evidence="11 15" id="KW-0239">DNA-directed DNA polymerase</keyword>
<accession>A0ABQ0B3L1</accession>
<evidence type="ECO:0000313" key="17">
    <source>
        <dbReference type="EMBL" id="GAA6406049.1"/>
    </source>
</evidence>
<evidence type="ECO:0000256" key="12">
    <source>
        <dbReference type="ARBA" id="ARBA00023125"/>
    </source>
</evidence>
<keyword evidence="4 15" id="KW-0963">Cytoplasm</keyword>
<dbReference type="EC" id="2.7.7.7" evidence="15"/>
<dbReference type="SUPFAM" id="SSF100879">
    <property type="entry name" value="Lesion bypass DNA polymerase (Y-family), little finger domain"/>
    <property type="match status" value="1"/>
</dbReference>
<keyword evidence="8 15" id="KW-0479">Metal-binding</keyword>
<evidence type="ECO:0000256" key="9">
    <source>
        <dbReference type="ARBA" id="ARBA00022763"/>
    </source>
</evidence>
<gene>
    <name evidence="15" type="primary">dinB</name>
    <name evidence="17" type="ORF">K040078D81_01660</name>
</gene>
<dbReference type="InterPro" id="IPR001126">
    <property type="entry name" value="UmuC"/>
</dbReference>
<name>A0ABQ0B3L1_9FIRM</name>
<evidence type="ECO:0000256" key="11">
    <source>
        <dbReference type="ARBA" id="ARBA00022932"/>
    </source>
</evidence>
<reference evidence="17 18" key="1">
    <citation type="submission" date="2024-04" db="EMBL/GenBank/DDBJ databases">
        <title>Defined microbial consortia suppress multidrug-resistant proinflammatory Enterobacteriaceae via ecological control.</title>
        <authorList>
            <person name="Furuichi M."/>
            <person name="Kawaguchi T."/>
            <person name="Pust M."/>
            <person name="Yasuma K."/>
            <person name="Plichta D."/>
            <person name="Hasegawa N."/>
            <person name="Ohya T."/>
            <person name="Bhattarai S."/>
            <person name="Sasajima S."/>
            <person name="Aoto Y."/>
            <person name="Tuganbaev T."/>
            <person name="Yaginuma M."/>
            <person name="Ueda M."/>
            <person name="Okahashi N."/>
            <person name="Amafuji K."/>
            <person name="Kiridooshi Y."/>
            <person name="Sugita K."/>
            <person name="Strazar M."/>
            <person name="Skelly A."/>
            <person name="Suda W."/>
            <person name="Hattori M."/>
            <person name="Nakamoto N."/>
            <person name="Caballero S."/>
            <person name="Norman J."/>
            <person name="Olle B."/>
            <person name="Tanoue T."/>
            <person name="Arita M."/>
            <person name="Bucci V."/>
            <person name="Atarashi K."/>
            <person name="Xavier R."/>
            <person name="Honda K."/>
        </authorList>
    </citation>
    <scope>NUCLEOTIDE SEQUENCE [LARGE SCALE GENOMIC DNA]</scope>
    <source>
        <strain evidence="18">k04-0078-D8-1</strain>
    </source>
</reference>
<dbReference type="RefSeq" id="WP_256162289.1">
    <property type="nucleotide sequence ID" value="NZ_BAABYW010000001.1"/>
</dbReference>
<evidence type="ECO:0000256" key="6">
    <source>
        <dbReference type="ARBA" id="ARBA00022695"/>
    </source>
</evidence>